<name>A0A645G571_9ZZZZ</name>
<dbReference type="AlphaFoldDB" id="A0A645G571"/>
<sequence length="106" mass="11119">MLLVGGAVDLISTTNAYAVGASTAQYAAAAYAFSGLLFFAICFPLSTLAGAWERRIKQRDQQIQDTHKKGAHKEVSDAELDEIITGTSDGVASCSTPTHTIDGGAR</sequence>
<keyword evidence="1" id="KW-1133">Transmembrane helix</keyword>
<keyword evidence="1" id="KW-0472">Membrane</keyword>
<feature type="transmembrane region" description="Helical" evidence="1">
    <location>
        <begin position="28"/>
        <end position="52"/>
    </location>
</feature>
<comment type="caution">
    <text evidence="2">The sequence shown here is derived from an EMBL/GenBank/DDBJ whole genome shotgun (WGS) entry which is preliminary data.</text>
</comment>
<gene>
    <name evidence="2" type="ORF">SDC9_169391</name>
</gene>
<accession>A0A645G571</accession>
<proteinExistence type="predicted"/>
<evidence type="ECO:0000256" key="1">
    <source>
        <dbReference type="SAM" id="Phobius"/>
    </source>
</evidence>
<evidence type="ECO:0000313" key="2">
    <source>
        <dbReference type="EMBL" id="MPN22008.1"/>
    </source>
</evidence>
<keyword evidence="1" id="KW-0812">Transmembrane</keyword>
<reference evidence="2" key="1">
    <citation type="submission" date="2019-08" db="EMBL/GenBank/DDBJ databases">
        <authorList>
            <person name="Kucharzyk K."/>
            <person name="Murdoch R.W."/>
            <person name="Higgins S."/>
            <person name="Loffler F."/>
        </authorList>
    </citation>
    <scope>NUCLEOTIDE SEQUENCE</scope>
</reference>
<protein>
    <submittedName>
        <fullName evidence="2">Uncharacterized protein</fullName>
    </submittedName>
</protein>
<organism evidence="2">
    <name type="scientific">bioreactor metagenome</name>
    <dbReference type="NCBI Taxonomy" id="1076179"/>
    <lineage>
        <taxon>unclassified sequences</taxon>
        <taxon>metagenomes</taxon>
        <taxon>ecological metagenomes</taxon>
    </lineage>
</organism>
<dbReference type="EMBL" id="VSSQ01070143">
    <property type="protein sequence ID" value="MPN22008.1"/>
    <property type="molecule type" value="Genomic_DNA"/>
</dbReference>